<gene>
    <name evidence="2" type="ORF">PV08_02108</name>
</gene>
<dbReference type="HOGENOM" id="CLU_120084_2_0_1"/>
<dbReference type="PANTHER" id="PTHR41774">
    <property type="match status" value="1"/>
</dbReference>
<keyword evidence="3" id="KW-1185">Reference proteome</keyword>
<reference evidence="2 3" key="1">
    <citation type="submission" date="2015-01" db="EMBL/GenBank/DDBJ databases">
        <title>The Genome Sequence of Exophiala spinifera CBS89968.</title>
        <authorList>
            <consortium name="The Broad Institute Genomics Platform"/>
            <person name="Cuomo C."/>
            <person name="de Hoog S."/>
            <person name="Gorbushina A."/>
            <person name="Stielow B."/>
            <person name="Teixiera M."/>
            <person name="Abouelleil A."/>
            <person name="Chapman S.B."/>
            <person name="Priest M."/>
            <person name="Young S.K."/>
            <person name="Wortman J."/>
            <person name="Nusbaum C."/>
            <person name="Birren B."/>
        </authorList>
    </citation>
    <scope>NUCLEOTIDE SEQUENCE [LARGE SCALE GENOMIC DNA]</scope>
    <source>
        <strain evidence="2 3">CBS 89968</strain>
    </source>
</reference>
<evidence type="ECO:0000313" key="2">
    <source>
        <dbReference type="EMBL" id="KIW21528.1"/>
    </source>
</evidence>
<dbReference type="InterPro" id="IPR036069">
    <property type="entry name" value="DUF34/NIF3_sf"/>
</dbReference>
<dbReference type="VEuPathDB" id="FungiDB:PV08_02108"/>
<dbReference type="PANTHER" id="PTHR41774:SF1">
    <property type="entry name" value="NGG1P INTERACTING FACTOR NIF3"/>
    <property type="match status" value="1"/>
</dbReference>
<dbReference type="OrthoDB" id="15981at2759"/>
<dbReference type="EMBL" id="KN847492">
    <property type="protein sequence ID" value="KIW21528.1"/>
    <property type="molecule type" value="Genomic_DNA"/>
</dbReference>
<dbReference type="Proteomes" id="UP000053328">
    <property type="component" value="Unassembled WGS sequence"/>
</dbReference>
<organism evidence="2 3">
    <name type="scientific">Exophiala spinifera</name>
    <dbReference type="NCBI Taxonomy" id="91928"/>
    <lineage>
        <taxon>Eukaryota</taxon>
        <taxon>Fungi</taxon>
        <taxon>Dikarya</taxon>
        <taxon>Ascomycota</taxon>
        <taxon>Pezizomycotina</taxon>
        <taxon>Eurotiomycetes</taxon>
        <taxon>Chaetothyriomycetidae</taxon>
        <taxon>Chaetothyriales</taxon>
        <taxon>Herpotrichiellaceae</taxon>
        <taxon>Exophiala</taxon>
    </lineage>
</organism>
<sequence length="128" mass="13872">MSTTSENPDTTLYKVTFYVPQSHTQQCLDALWSTGAGQWPNGPGVDASEPPKYTDTAFVSPGTGQFKVAPHATPHIGTPGNGQPEYVSEDRVEMLIVGTTTAKRAVATLREAHPYEVVALFVTRCEDF</sequence>
<evidence type="ECO:0000313" key="3">
    <source>
        <dbReference type="Proteomes" id="UP000053328"/>
    </source>
</evidence>
<protein>
    <recommendedName>
        <fullName evidence="1">ATP phosphoribosyltransferase</fullName>
    </recommendedName>
</protein>
<accession>A0A0D2BR89</accession>
<dbReference type="STRING" id="91928.A0A0D2BR89"/>
<proteinExistence type="predicted"/>
<dbReference type="AlphaFoldDB" id="A0A0D2BR89"/>
<dbReference type="RefSeq" id="XP_016241744.1">
    <property type="nucleotide sequence ID" value="XM_016376468.1"/>
</dbReference>
<dbReference type="Gene3D" id="3.30.70.120">
    <property type="match status" value="1"/>
</dbReference>
<dbReference type="InterPro" id="IPR015867">
    <property type="entry name" value="N-reg_PII/ATP_PRibTrfase_C"/>
</dbReference>
<dbReference type="SUPFAM" id="SSF102705">
    <property type="entry name" value="NIF3 (NGG1p interacting factor 3)-like"/>
    <property type="match status" value="1"/>
</dbReference>
<dbReference type="GeneID" id="27329191"/>
<evidence type="ECO:0000256" key="1">
    <source>
        <dbReference type="ARBA" id="ARBA00020998"/>
    </source>
</evidence>
<name>A0A0D2BR89_9EURO</name>